<sequence length="307" mass="32291">MTPPYIDESELMSLVSWSDAITAIADALSAGIASGPPRSSLPTAGGELLLMPAATAEVVGIKLAGIAPDNPAAGLPRIQAVYVLFDAVTMTPQAFIDGTALTTLRTPAQSALAVRDLAAVDAESLVVFGSGPQAWGHVEAIRAVRPIRKVTVVGRNLERAQALVDRIRADDLVAEVGTAEAVRSADVVVCATTARQPLFDGELLADHACVVAVGSHEPDARELDDKVFSRARHVIVEERATALREAGDVIQAIAAGALEADRLVDIVDRPRMPPADGITVFKGVGMAWQDLAVASTAYSAWRVRRPR</sequence>
<dbReference type="InterPro" id="IPR023401">
    <property type="entry name" value="ODC_N"/>
</dbReference>
<dbReference type="InterPro" id="IPR003462">
    <property type="entry name" value="ODC_Mu_crystall"/>
</dbReference>
<dbReference type="PANTHER" id="PTHR13812:SF19">
    <property type="entry name" value="KETIMINE REDUCTASE MU-CRYSTALLIN"/>
    <property type="match status" value="1"/>
</dbReference>
<accession>A0ABY2BBQ9</accession>
<dbReference type="Gene3D" id="3.40.50.720">
    <property type="entry name" value="NAD(P)-binding Rossmann-like Domain"/>
    <property type="match status" value="1"/>
</dbReference>
<comment type="caution">
    <text evidence="1">The sequence shown here is derived from an EMBL/GenBank/DDBJ whole genome shotgun (WGS) entry which is preliminary data.</text>
</comment>
<proteinExistence type="predicted"/>
<dbReference type="PANTHER" id="PTHR13812">
    <property type="entry name" value="KETIMINE REDUCTASE MU-CRYSTALLIN"/>
    <property type="match status" value="1"/>
</dbReference>
<gene>
    <name evidence="1" type="ORF">EV644_12065</name>
</gene>
<dbReference type="SUPFAM" id="SSF51735">
    <property type="entry name" value="NAD(P)-binding Rossmann-fold domains"/>
    <property type="match status" value="1"/>
</dbReference>
<evidence type="ECO:0000313" key="2">
    <source>
        <dbReference type="Proteomes" id="UP000295818"/>
    </source>
</evidence>
<evidence type="ECO:0000313" key="1">
    <source>
        <dbReference type="EMBL" id="TCO14441.1"/>
    </source>
</evidence>
<dbReference type="Pfam" id="PF02423">
    <property type="entry name" value="OCD_Mu_crystall"/>
    <property type="match status" value="1"/>
</dbReference>
<name>A0ABY2BBQ9_9ACTN</name>
<keyword evidence="2" id="KW-1185">Reference proteome</keyword>
<dbReference type="Gene3D" id="3.30.1780.10">
    <property type="entry name" value="ornithine cyclodeaminase, domain 1"/>
    <property type="match status" value="1"/>
</dbReference>
<organism evidence="1 2">
    <name type="scientific">Kribbella orskensis</name>
    <dbReference type="NCBI Taxonomy" id="2512216"/>
    <lineage>
        <taxon>Bacteria</taxon>
        <taxon>Bacillati</taxon>
        <taxon>Actinomycetota</taxon>
        <taxon>Actinomycetes</taxon>
        <taxon>Propionibacteriales</taxon>
        <taxon>Kribbellaceae</taxon>
        <taxon>Kribbella</taxon>
    </lineage>
</organism>
<dbReference type="RefSeq" id="WP_132194242.1">
    <property type="nucleotide sequence ID" value="NZ_SLWM01000020.1"/>
</dbReference>
<protein>
    <submittedName>
        <fullName evidence="1">Ornithine cyclodeaminase</fullName>
    </submittedName>
</protein>
<dbReference type="InterPro" id="IPR036291">
    <property type="entry name" value="NAD(P)-bd_dom_sf"/>
</dbReference>
<dbReference type="Proteomes" id="UP000295818">
    <property type="component" value="Unassembled WGS sequence"/>
</dbReference>
<reference evidence="1 2" key="1">
    <citation type="journal article" date="2015" name="Stand. Genomic Sci.">
        <title>Genomic Encyclopedia of Bacterial and Archaeal Type Strains, Phase III: the genomes of soil and plant-associated and newly described type strains.</title>
        <authorList>
            <person name="Whitman W.B."/>
            <person name="Woyke T."/>
            <person name="Klenk H.P."/>
            <person name="Zhou Y."/>
            <person name="Lilburn T.G."/>
            <person name="Beck B.J."/>
            <person name="De Vos P."/>
            <person name="Vandamme P."/>
            <person name="Eisen J.A."/>
            <person name="Garrity G."/>
            <person name="Hugenholtz P."/>
            <person name="Kyrpides N.C."/>
        </authorList>
    </citation>
    <scope>NUCLEOTIDE SEQUENCE [LARGE SCALE GENOMIC DNA]</scope>
    <source>
        <strain evidence="1 2">VKM Ac-2538</strain>
    </source>
</reference>
<dbReference type="EMBL" id="SLWM01000020">
    <property type="protein sequence ID" value="TCO14441.1"/>
    <property type="molecule type" value="Genomic_DNA"/>
</dbReference>
<dbReference type="PIRSF" id="PIRSF001439">
    <property type="entry name" value="CryM"/>
    <property type="match status" value="1"/>
</dbReference>